<evidence type="ECO:0000313" key="16">
    <source>
        <dbReference type="EnsemblMetazoa" id="MDOA013534-PA"/>
    </source>
</evidence>
<evidence type="ECO:0000256" key="8">
    <source>
        <dbReference type="ARBA" id="ARBA00023004"/>
    </source>
</evidence>
<evidence type="ECO:0000313" key="17">
    <source>
        <dbReference type="Proteomes" id="UP001652621"/>
    </source>
</evidence>
<dbReference type="OrthoDB" id="10260134at2759"/>
<dbReference type="GO" id="GO:0005506">
    <property type="term" value="F:iron ion binding"/>
    <property type="evidence" value="ECO:0007669"/>
    <property type="project" value="TreeGrafter"/>
</dbReference>
<keyword evidence="6 13" id="KW-1133">Transmembrane helix</keyword>
<keyword evidence="11 12" id="KW-0275">Fatty acid biosynthesis</keyword>
<gene>
    <name evidence="18" type="primary">LOC101887218</name>
    <name evidence="16" type="synonym">101887218</name>
</gene>
<keyword evidence="10 13" id="KW-0472">Membrane</keyword>
<dbReference type="RefSeq" id="XP_058977547.1">
    <property type="nucleotide sequence ID" value="XM_059121564.1"/>
</dbReference>
<dbReference type="PANTHER" id="PTHR11351:SF26">
    <property type="entry name" value="FATTY ACID DESATURASE DOMAIN-CONTAINING PROTEIN"/>
    <property type="match status" value="1"/>
</dbReference>
<evidence type="ECO:0000256" key="10">
    <source>
        <dbReference type="ARBA" id="ARBA00023136"/>
    </source>
</evidence>
<comment type="cofactor">
    <cofactor evidence="12">
        <name>Fe(2+)</name>
        <dbReference type="ChEBI" id="CHEBI:29033"/>
    </cofactor>
</comment>
<comment type="subcellular location">
    <subcellularLocation>
        <location evidence="1">Membrane</location>
        <topology evidence="1">Multi-pass membrane protein</topology>
    </subcellularLocation>
</comment>
<dbReference type="InterPro" id="IPR005804">
    <property type="entry name" value="FA_desaturase_dom"/>
</dbReference>
<dbReference type="EMBL" id="KA647468">
    <property type="protein sequence ID" value="AFP62097.1"/>
    <property type="molecule type" value="mRNA"/>
</dbReference>
<organism evidence="15">
    <name type="scientific">Musca domestica</name>
    <name type="common">House fly</name>
    <dbReference type="NCBI Taxonomy" id="7370"/>
    <lineage>
        <taxon>Eukaryota</taxon>
        <taxon>Metazoa</taxon>
        <taxon>Ecdysozoa</taxon>
        <taxon>Arthropoda</taxon>
        <taxon>Hexapoda</taxon>
        <taxon>Insecta</taxon>
        <taxon>Pterygota</taxon>
        <taxon>Neoptera</taxon>
        <taxon>Endopterygota</taxon>
        <taxon>Diptera</taxon>
        <taxon>Brachycera</taxon>
        <taxon>Muscomorpha</taxon>
        <taxon>Muscoidea</taxon>
        <taxon>Muscidae</taxon>
        <taxon>Musca</taxon>
    </lineage>
</organism>
<reference evidence="15" key="1">
    <citation type="submission" date="2012-08" db="EMBL/GenBank/DDBJ databases">
        <title>Transcriptome of adult Musca domestica launches a platform for comparative house fly gene expression and characterization of differential gene expression among resistant and susceptible house flies.</title>
        <authorList>
            <person name="Liu N."/>
            <person name="Zhang L."/>
            <person name="Li M."/>
            <person name="Reid W."/>
        </authorList>
    </citation>
    <scope>NUCLEOTIDE SEQUENCE</scope>
    <source>
        <strain evidence="15">ALHF</strain>
        <tissue evidence="15">Whole body</tissue>
    </source>
</reference>
<feature type="transmembrane region" description="Helical" evidence="13">
    <location>
        <begin position="23"/>
        <end position="43"/>
    </location>
</feature>
<dbReference type="VEuPathDB" id="VectorBase:MDOMA2_015725"/>
<keyword evidence="4 12" id="KW-0812">Transmembrane</keyword>
<feature type="transmembrane region" description="Helical" evidence="13">
    <location>
        <begin position="194"/>
        <end position="218"/>
    </location>
</feature>
<dbReference type="GeneID" id="101887218"/>
<comment type="domain">
    <text evidence="12">The histidine box domains are involved in binding the catalytic metal ions.</text>
</comment>
<evidence type="ECO:0000256" key="5">
    <source>
        <dbReference type="ARBA" id="ARBA00022832"/>
    </source>
</evidence>
<dbReference type="PANTHER" id="PTHR11351">
    <property type="entry name" value="ACYL-COA DESATURASE"/>
    <property type="match status" value="1"/>
</dbReference>
<dbReference type="InterPro" id="IPR015876">
    <property type="entry name" value="Acyl-CoA_DS"/>
</dbReference>
<keyword evidence="17" id="KW-1185">Reference proteome</keyword>
<evidence type="ECO:0000256" key="7">
    <source>
        <dbReference type="ARBA" id="ARBA00023002"/>
    </source>
</evidence>
<feature type="domain" description="Fatty acid desaturase" evidence="14">
    <location>
        <begin position="50"/>
        <end position="236"/>
    </location>
</feature>
<dbReference type="VEuPathDB" id="VectorBase:MDOA013534"/>
<dbReference type="Pfam" id="PF00487">
    <property type="entry name" value="FA_desaturase"/>
    <property type="match status" value="1"/>
</dbReference>
<evidence type="ECO:0000256" key="2">
    <source>
        <dbReference type="ARBA" id="ARBA00009295"/>
    </source>
</evidence>
<dbReference type="AlphaFoldDB" id="T1PHW9"/>
<evidence type="ECO:0000256" key="13">
    <source>
        <dbReference type="SAM" id="Phobius"/>
    </source>
</evidence>
<evidence type="ECO:0000256" key="6">
    <source>
        <dbReference type="ARBA" id="ARBA00022989"/>
    </source>
</evidence>
<proteinExistence type="evidence at transcript level"/>
<feature type="transmembrane region" description="Helical" evidence="13">
    <location>
        <begin position="170"/>
        <end position="188"/>
    </location>
</feature>
<dbReference type="GO" id="GO:0006636">
    <property type="term" value="P:unsaturated fatty acid biosynthetic process"/>
    <property type="evidence" value="ECO:0007669"/>
    <property type="project" value="TreeGrafter"/>
</dbReference>
<reference evidence="16" key="2">
    <citation type="submission" date="2020-05" db="UniProtKB">
        <authorList>
            <consortium name="EnsemblMetazoa"/>
        </authorList>
    </citation>
    <scope>IDENTIFICATION</scope>
    <source>
        <strain evidence="16">Aabys</strain>
    </source>
</reference>
<feature type="transmembrane region" description="Helical" evidence="13">
    <location>
        <begin position="49"/>
        <end position="72"/>
    </location>
</feature>
<dbReference type="CDD" id="cd03505">
    <property type="entry name" value="Delta9-FADS-like"/>
    <property type="match status" value="1"/>
</dbReference>
<evidence type="ECO:0000259" key="14">
    <source>
        <dbReference type="Pfam" id="PF00487"/>
    </source>
</evidence>
<name>T1PHW9_MUSDO</name>
<keyword evidence="8" id="KW-0408">Iron</keyword>
<evidence type="ECO:0000256" key="12">
    <source>
        <dbReference type="RuleBase" id="RU000581"/>
    </source>
</evidence>
<evidence type="ECO:0000256" key="11">
    <source>
        <dbReference type="ARBA" id="ARBA00023160"/>
    </source>
</evidence>
<keyword evidence="9" id="KW-0443">Lipid metabolism</keyword>
<dbReference type="GO" id="GO:0005789">
    <property type="term" value="C:endoplasmic reticulum membrane"/>
    <property type="evidence" value="ECO:0007669"/>
    <property type="project" value="TreeGrafter"/>
</dbReference>
<sequence>METQQSTTATVPETETKAFKREASWPSVLFFIHLHILGLYGIFVTLTSASWLTIVFTLTLTVLGILGATAGAHRLWAHGTYKATNGLKIFLMLCQTIAGQGSIYNWVRAHRLHHQYFRKPEDPFYSNKNFMSAHVYTQLLSYSSEQEELLSKVDMKDLEEDKIVMFQKRFYWVLFIVLHVLLPVNSPLEYWGDSLTASIVVAFSLRYMIVLNVCWLINSAHFVWGLDKSFKPSDSNSVFFITKSYWPQYHYMLPNDYQSGEFGDYASGFTTAMIRVFAALDAASDLKTISSTAVRNGLTEAVESGRPIVDCINEHAEKEQAELPKNHFLNRNNFM</sequence>
<reference evidence="18" key="3">
    <citation type="submission" date="2025-05" db="UniProtKB">
        <authorList>
            <consortium name="RefSeq"/>
        </authorList>
    </citation>
    <scope>IDENTIFICATION</scope>
    <source>
        <strain evidence="18">Aabys</strain>
        <tissue evidence="18">Whole body</tissue>
    </source>
</reference>
<accession>T1PHW9</accession>
<keyword evidence="5" id="KW-0276">Fatty acid metabolism</keyword>
<keyword evidence="3 12" id="KW-0444">Lipid biosynthesis</keyword>
<dbReference type="EnsemblMetazoa" id="MDOA013534-RA">
    <property type="protein sequence ID" value="MDOA013534-PA"/>
    <property type="gene ID" value="MDOA013534"/>
</dbReference>
<dbReference type="PRINTS" id="PR00075">
    <property type="entry name" value="FACDDSATRASE"/>
</dbReference>
<comment type="similarity">
    <text evidence="2 12">Belongs to the fatty acid desaturase type 1 family.</text>
</comment>
<dbReference type="eggNOG" id="KOG1600">
    <property type="taxonomic scope" value="Eukaryota"/>
</dbReference>
<keyword evidence="7 12" id="KW-0560">Oxidoreductase</keyword>
<evidence type="ECO:0000313" key="15">
    <source>
        <dbReference type="EMBL" id="AFP62097.1"/>
    </source>
</evidence>
<evidence type="ECO:0000313" key="18">
    <source>
        <dbReference type="RefSeq" id="XP_058977547.1"/>
    </source>
</evidence>
<evidence type="ECO:0000256" key="3">
    <source>
        <dbReference type="ARBA" id="ARBA00022516"/>
    </source>
</evidence>
<dbReference type="STRING" id="7370.T1PHW9"/>
<evidence type="ECO:0000256" key="1">
    <source>
        <dbReference type="ARBA" id="ARBA00004141"/>
    </source>
</evidence>
<protein>
    <submittedName>
        <fullName evidence="18">Acyl-CoA Delta-9 desaturase</fullName>
    </submittedName>
    <submittedName>
        <fullName evidence="15">Fatty acid desaturase</fullName>
    </submittedName>
</protein>
<evidence type="ECO:0000256" key="9">
    <source>
        <dbReference type="ARBA" id="ARBA00023098"/>
    </source>
</evidence>
<evidence type="ECO:0000256" key="4">
    <source>
        <dbReference type="ARBA" id="ARBA00022692"/>
    </source>
</evidence>
<dbReference type="GO" id="GO:0004768">
    <property type="term" value="F:stearoyl-CoA 9-desaturase activity"/>
    <property type="evidence" value="ECO:0007669"/>
    <property type="project" value="TreeGrafter"/>
</dbReference>
<dbReference type="Proteomes" id="UP001652621">
    <property type="component" value="Unplaced"/>
</dbReference>